<protein>
    <submittedName>
        <fullName evidence="2">Ribonuclease D</fullName>
        <ecNumber evidence="2">3.1.13.5</ecNumber>
    </submittedName>
</protein>
<proteinExistence type="predicted"/>
<dbReference type="SMART" id="SM00341">
    <property type="entry name" value="HRDC"/>
    <property type="match status" value="1"/>
</dbReference>
<dbReference type="InterPro" id="IPR044876">
    <property type="entry name" value="HRDC_dom_sf"/>
</dbReference>
<dbReference type="PANTHER" id="PTHR47649">
    <property type="entry name" value="RIBONUCLEASE D"/>
    <property type="match status" value="1"/>
</dbReference>
<dbReference type="PANTHER" id="PTHR47649:SF1">
    <property type="entry name" value="RIBONUCLEASE D"/>
    <property type="match status" value="1"/>
</dbReference>
<dbReference type="Pfam" id="PF00570">
    <property type="entry name" value="HRDC"/>
    <property type="match status" value="1"/>
</dbReference>
<keyword evidence="2" id="KW-0378">Hydrolase</keyword>
<dbReference type="InterPro" id="IPR048579">
    <property type="entry name" value="RNAseD_HRDC_C"/>
</dbReference>
<dbReference type="Pfam" id="PF21293">
    <property type="entry name" value="RNAseD_HRDC_C"/>
    <property type="match status" value="1"/>
</dbReference>
<dbReference type="SUPFAM" id="SSF47819">
    <property type="entry name" value="HRDC-like"/>
    <property type="match status" value="2"/>
</dbReference>
<dbReference type="GO" id="GO:0000166">
    <property type="term" value="F:nucleotide binding"/>
    <property type="evidence" value="ECO:0007669"/>
    <property type="project" value="InterPro"/>
</dbReference>
<name>A0A378G4L9_KLEPN</name>
<dbReference type="InterPro" id="IPR010997">
    <property type="entry name" value="HRDC-like_sf"/>
</dbReference>
<gene>
    <name evidence="2" type="primary">rnd_2</name>
    <name evidence="2" type="ORF">NCTC9617_06715</name>
</gene>
<dbReference type="Proteomes" id="UP000255167">
    <property type="component" value="Unassembled WGS sequence"/>
</dbReference>
<dbReference type="InterPro" id="IPR051086">
    <property type="entry name" value="RNase_D-like"/>
</dbReference>
<dbReference type="EMBL" id="UGNC01000005">
    <property type="protein sequence ID" value="STW50058.1"/>
    <property type="molecule type" value="Genomic_DNA"/>
</dbReference>
<dbReference type="AlphaFoldDB" id="A0A378G4L9"/>
<dbReference type="GO" id="GO:0033890">
    <property type="term" value="F:ribonuclease D activity"/>
    <property type="evidence" value="ECO:0007669"/>
    <property type="project" value="UniProtKB-EC"/>
</dbReference>
<dbReference type="GO" id="GO:0003676">
    <property type="term" value="F:nucleic acid binding"/>
    <property type="evidence" value="ECO:0007669"/>
    <property type="project" value="InterPro"/>
</dbReference>
<organism evidence="2 3">
    <name type="scientific">Klebsiella pneumoniae</name>
    <dbReference type="NCBI Taxonomy" id="573"/>
    <lineage>
        <taxon>Bacteria</taxon>
        <taxon>Pseudomonadati</taxon>
        <taxon>Pseudomonadota</taxon>
        <taxon>Gammaproteobacteria</taxon>
        <taxon>Enterobacterales</taxon>
        <taxon>Enterobacteriaceae</taxon>
        <taxon>Klebsiella/Raoultella group</taxon>
        <taxon>Klebsiella</taxon>
        <taxon>Klebsiella pneumoniae complex</taxon>
    </lineage>
</organism>
<dbReference type="FunFam" id="1.10.150.80:FF:000007">
    <property type="entry name" value="Ribonuclease D"/>
    <property type="match status" value="1"/>
</dbReference>
<evidence type="ECO:0000259" key="1">
    <source>
        <dbReference type="PROSITE" id="PS50967"/>
    </source>
</evidence>
<dbReference type="EC" id="3.1.13.5" evidence="2"/>
<evidence type="ECO:0000313" key="2">
    <source>
        <dbReference type="EMBL" id="STW50058.1"/>
    </source>
</evidence>
<reference evidence="2 3" key="1">
    <citation type="submission" date="2018-06" db="EMBL/GenBank/DDBJ databases">
        <authorList>
            <consortium name="Pathogen Informatics"/>
            <person name="Doyle S."/>
        </authorList>
    </citation>
    <scope>NUCLEOTIDE SEQUENCE [LARGE SCALE GENOMIC DNA]</scope>
    <source>
        <strain evidence="2 3">NCTC9617</strain>
    </source>
</reference>
<dbReference type="Gene3D" id="1.10.150.80">
    <property type="entry name" value="HRDC domain"/>
    <property type="match status" value="2"/>
</dbReference>
<feature type="domain" description="HRDC" evidence="1">
    <location>
        <begin position="1"/>
        <end position="70"/>
    </location>
</feature>
<sequence length="156" mass="17798">MAEWRLRKARARDLAVNFVVREEHLWSVARYMPTSLGELDSLGLSGSEIRFHGKTLISLVEKAQALPESALPAPLQNLIDMPGYRKAFKDIKALVQEVSTEKGVSAELLASRRQINQLLNWHWQLKTQAGEPELISGWRGELMAERLKRLLNDYPH</sequence>
<dbReference type="PROSITE" id="PS50967">
    <property type="entry name" value="HRDC"/>
    <property type="match status" value="1"/>
</dbReference>
<accession>A0A378G4L9</accession>
<evidence type="ECO:0000313" key="3">
    <source>
        <dbReference type="Proteomes" id="UP000255167"/>
    </source>
</evidence>
<dbReference type="InterPro" id="IPR002121">
    <property type="entry name" value="HRDC_dom"/>
</dbReference>